<feature type="compositionally biased region" description="Polar residues" evidence="1">
    <location>
        <begin position="290"/>
        <end position="301"/>
    </location>
</feature>
<feature type="compositionally biased region" description="Low complexity" evidence="1">
    <location>
        <begin position="84"/>
        <end position="105"/>
    </location>
</feature>
<dbReference type="PROSITE" id="PS51257">
    <property type="entry name" value="PROKAR_LIPOPROTEIN"/>
    <property type="match status" value="1"/>
</dbReference>
<feature type="compositionally biased region" description="Low complexity" evidence="1">
    <location>
        <begin position="330"/>
        <end position="358"/>
    </location>
</feature>
<feature type="signal peptide" evidence="2">
    <location>
        <begin position="1"/>
        <end position="17"/>
    </location>
</feature>
<feature type="region of interest" description="Disordered" evidence="1">
    <location>
        <begin position="244"/>
        <end position="271"/>
    </location>
</feature>
<comment type="caution">
    <text evidence="3">The sequence shown here is derived from an EMBL/GenBank/DDBJ whole genome shotgun (WGS) entry which is preliminary data.</text>
</comment>
<organism evidence="3 4">
    <name type="scientific">Cochliobolus sativus</name>
    <name type="common">Common root rot and spot blotch fungus</name>
    <name type="synonym">Bipolaris sorokiniana</name>
    <dbReference type="NCBI Taxonomy" id="45130"/>
    <lineage>
        <taxon>Eukaryota</taxon>
        <taxon>Fungi</taxon>
        <taxon>Dikarya</taxon>
        <taxon>Ascomycota</taxon>
        <taxon>Pezizomycotina</taxon>
        <taxon>Dothideomycetes</taxon>
        <taxon>Pleosporomycetidae</taxon>
        <taxon>Pleosporales</taxon>
        <taxon>Pleosporineae</taxon>
        <taxon>Pleosporaceae</taxon>
        <taxon>Bipolaris</taxon>
    </lineage>
</organism>
<feature type="compositionally biased region" description="Low complexity" evidence="1">
    <location>
        <begin position="64"/>
        <end position="77"/>
    </location>
</feature>
<feature type="region of interest" description="Disordered" evidence="1">
    <location>
        <begin position="675"/>
        <end position="725"/>
    </location>
</feature>
<proteinExistence type="predicted"/>
<protein>
    <submittedName>
        <fullName evidence="3">Uncharacterized protein</fullName>
    </submittedName>
</protein>
<feature type="compositionally biased region" description="Polar residues" evidence="1">
    <location>
        <begin position="683"/>
        <end position="703"/>
    </location>
</feature>
<feature type="compositionally biased region" description="Polar residues" evidence="1">
    <location>
        <begin position="214"/>
        <end position="228"/>
    </location>
</feature>
<evidence type="ECO:0000256" key="1">
    <source>
        <dbReference type="SAM" id="MobiDB-lite"/>
    </source>
</evidence>
<feature type="compositionally biased region" description="Basic and acidic residues" evidence="1">
    <location>
        <begin position="457"/>
        <end position="476"/>
    </location>
</feature>
<name>A0A8H5ZH19_COCSA</name>
<feature type="compositionally biased region" description="Basic and acidic residues" evidence="1">
    <location>
        <begin position="408"/>
        <end position="422"/>
    </location>
</feature>
<reference evidence="3" key="1">
    <citation type="submission" date="2019-11" db="EMBL/GenBank/DDBJ databases">
        <title>Bipolaris sorokiniana Genome sequencing.</title>
        <authorList>
            <person name="Wang H."/>
        </authorList>
    </citation>
    <scope>NUCLEOTIDE SEQUENCE</scope>
</reference>
<sequence>MRLFIIALFALLVGCSASSSRTIDFPPALEIIEAYFENHSLVGRDAPKCSLPSSAQPGLPPSAQPSLPSSSPSRIPSPTQPGLPSSAPTASANPASSSILSSIASTQGPIAPQPPNSSIGQNSPSVAPSASGHPSSQGSPTPSSAVWSSLPTSGSTLSHPDVSLSMQIPGPTSLSPSPSPAPASSLSLLPLPSPLPSLSASPSLSQSQPPSQSGSHSTTWTGPGTTILGSSVMVSSGPWSSITSAASISAPSSSHSGSSGAGSSAVWSGSSTRPSVTAIVPVVPIVPSGATPSTTPITQVGSSSIASSSWAGFPSGSSQVPSWIPPPPGSSAVQSSPNSSSSLIISSSPPRSSPMQSSGGETATRPPTSAVVSNTPTGIVPSKASTVLPIVIVSSTSSSAKPSPTGNIEHHDGDPDSHSDSDPDCKPNNCVAECAVWRTVTFFMFKRPICPCVPKKCDKDGESDSPSDSDRDDPKVKPKPKSRPKEKNPKCKLFGCGCGWMGLSFGPGCPGLEVEITSPCGLFGCNPCVFFGCPGTQPSGLIGYDGYCPGGGCEPCPSDICSRPGCTISGGCGPKPGPAPTKPPNRPDPEDCDDSKRTVITERFVWCTEGFNVSALPSSLRGTTSTMVSSLCLPMIDATVTMCGGAMPGFDTTTTQTGTNTASLNGPACTRAPLSLDDDEGDNSPNDPFHTSKTFASNTTSMVPSKTSFSSPTTTKTSFAPPGPSHDPMDKFGHWKVKINQYMFNDYSEVNWKLYDPNGNHAGEHNVHGNDMKEMKDYIKSVNRPLEHMMPFGVDMTVSNPHDVNKCVVNFSIKKDMPGCKRFNGGVCRPYMTTETFTESEFFMVSVCDLECGWLNLKSLLEPSDLWCQDLNDADWEQMANGWKRVFECGWKGF</sequence>
<evidence type="ECO:0000313" key="4">
    <source>
        <dbReference type="Proteomes" id="UP000624244"/>
    </source>
</evidence>
<feature type="compositionally biased region" description="Low complexity" evidence="1">
    <location>
        <begin position="302"/>
        <end position="318"/>
    </location>
</feature>
<feature type="region of interest" description="Disordered" evidence="1">
    <location>
        <begin position="287"/>
        <end position="380"/>
    </location>
</feature>
<keyword evidence="2" id="KW-0732">Signal</keyword>
<dbReference type="EMBL" id="WNKQ01000009">
    <property type="protein sequence ID" value="KAF5849111.1"/>
    <property type="molecule type" value="Genomic_DNA"/>
</dbReference>
<feature type="region of interest" description="Disordered" evidence="1">
    <location>
        <begin position="396"/>
        <end position="422"/>
    </location>
</feature>
<gene>
    <name evidence="3" type="ORF">GGP41_006094</name>
</gene>
<feature type="compositionally biased region" description="Polar residues" evidence="1">
    <location>
        <begin position="359"/>
        <end position="377"/>
    </location>
</feature>
<feature type="compositionally biased region" description="Low complexity" evidence="1">
    <location>
        <begin position="704"/>
        <end position="719"/>
    </location>
</feature>
<evidence type="ECO:0000313" key="3">
    <source>
        <dbReference type="EMBL" id="KAF5849111.1"/>
    </source>
</evidence>
<feature type="compositionally biased region" description="Low complexity" evidence="1">
    <location>
        <begin position="396"/>
        <end position="405"/>
    </location>
</feature>
<feature type="compositionally biased region" description="Polar residues" evidence="1">
    <location>
        <begin position="116"/>
        <end position="172"/>
    </location>
</feature>
<feature type="region of interest" description="Disordered" evidence="1">
    <location>
        <begin position="457"/>
        <end position="488"/>
    </location>
</feature>
<accession>A0A8H5ZH19</accession>
<feature type="compositionally biased region" description="Low complexity" evidence="1">
    <location>
        <begin position="182"/>
        <end position="213"/>
    </location>
</feature>
<evidence type="ECO:0000256" key="2">
    <source>
        <dbReference type="SAM" id="SignalP"/>
    </source>
</evidence>
<feature type="region of interest" description="Disordered" evidence="1">
    <location>
        <begin position="47"/>
        <end position="232"/>
    </location>
</feature>
<dbReference type="AlphaFoldDB" id="A0A8H5ZH19"/>
<feature type="chain" id="PRO_5034068964" evidence="2">
    <location>
        <begin position="18"/>
        <end position="894"/>
    </location>
</feature>
<dbReference type="Proteomes" id="UP000624244">
    <property type="component" value="Unassembled WGS sequence"/>
</dbReference>